<protein>
    <submittedName>
        <fullName evidence="7">D-2-hydroxyacid dehydrogenase</fullName>
    </submittedName>
</protein>
<dbReference type="GO" id="GO:0051287">
    <property type="term" value="F:NAD binding"/>
    <property type="evidence" value="ECO:0007669"/>
    <property type="project" value="InterPro"/>
</dbReference>
<dbReference type="SUPFAM" id="SSF52283">
    <property type="entry name" value="Formate/glycerate dehydrogenase catalytic domain-like"/>
    <property type="match status" value="1"/>
</dbReference>
<evidence type="ECO:0000259" key="6">
    <source>
        <dbReference type="Pfam" id="PF02826"/>
    </source>
</evidence>
<dbReference type="Proteomes" id="UP000799092">
    <property type="component" value="Unassembled WGS sequence"/>
</dbReference>
<evidence type="ECO:0000256" key="1">
    <source>
        <dbReference type="ARBA" id="ARBA00005854"/>
    </source>
</evidence>
<dbReference type="AlphaFoldDB" id="A0A6A8DHG4"/>
<evidence type="ECO:0000313" key="8">
    <source>
        <dbReference type="Proteomes" id="UP000799092"/>
    </source>
</evidence>
<reference evidence="7" key="1">
    <citation type="submission" date="2019-11" db="EMBL/GenBank/DDBJ databases">
        <authorList>
            <person name="Li J."/>
        </authorList>
    </citation>
    <scope>NUCLEOTIDE SEQUENCE</scope>
    <source>
        <strain evidence="7">B6B</strain>
    </source>
</reference>
<evidence type="ECO:0000256" key="2">
    <source>
        <dbReference type="ARBA" id="ARBA00023002"/>
    </source>
</evidence>
<evidence type="ECO:0000313" key="7">
    <source>
        <dbReference type="EMBL" id="MRH44670.1"/>
    </source>
</evidence>
<comment type="similarity">
    <text evidence="1 4">Belongs to the D-isomer specific 2-hydroxyacid dehydrogenase family.</text>
</comment>
<dbReference type="InterPro" id="IPR006139">
    <property type="entry name" value="D-isomer_2_OHA_DH_cat_dom"/>
</dbReference>
<feature type="domain" description="D-isomer specific 2-hydroxyacid dehydrogenase catalytic" evidence="5">
    <location>
        <begin position="8"/>
        <end position="300"/>
    </location>
</feature>
<evidence type="ECO:0000256" key="3">
    <source>
        <dbReference type="ARBA" id="ARBA00023027"/>
    </source>
</evidence>
<dbReference type="GO" id="GO:0016616">
    <property type="term" value="F:oxidoreductase activity, acting on the CH-OH group of donors, NAD or NADP as acceptor"/>
    <property type="evidence" value="ECO:0007669"/>
    <property type="project" value="InterPro"/>
</dbReference>
<dbReference type="OrthoDB" id="9805416at2"/>
<gene>
    <name evidence="7" type="ORF">GH741_18650</name>
</gene>
<proteinExistence type="inferred from homology"/>
<dbReference type="InterPro" id="IPR006140">
    <property type="entry name" value="D-isomer_DH_NAD-bd"/>
</dbReference>
<dbReference type="SUPFAM" id="SSF51735">
    <property type="entry name" value="NAD(P)-binding Rossmann-fold domains"/>
    <property type="match status" value="1"/>
</dbReference>
<accession>A0A6A8DHG4</accession>
<dbReference type="Pfam" id="PF02826">
    <property type="entry name" value="2-Hacid_dh_C"/>
    <property type="match status" value="1"/>
</dbReference>
<dbReference type="InterPro" id="IPR036291">
    <property type="entry name" value="NAD(P)-bd_dom_sf"/>
</dbReference>
<evidence type="ECO:0000259" key="5">
    <source>
        <dbReference type="Pfam" id="PF00389"/>
    </source>
</evidence>
<dbReference type="EMBL" id="WJNG01000017">
    <property type="protein sequence ID" value="MRH44670.1"/>
    <property type="molecule type" value="Genomic_DNA"/>
</dbReference>
<dbReference type="CDD" id="cd05300">
    <property type="entry name" value="2-Hacid_dh_1"/>
    <property type="match status" value="1"/>
</dbReference>
<comment type="caution">
    <text evidence="7">The sequence shown here is derived from an EMBL/GenBank/DDBJ whole genome shotgun (WGS) entry which is preliminary data.</text>
</comment>
<organism evidence="7 8">
    <name type="scientific">Aquibacillus halophilus</name>
    <dbReference type="NCBI Taxonomy" id="930132"/>
    <lineage>
        <taxon>Bacteria</taxon>
        <taxon>Bacillati</taxon>
        <taxon>Bacillota</taxon>
        <taxon>Bacilli</taxon>
        <taxon>Bacillales</taxon>
        <taxon>Bacillaceae</taxon>
        <taxon>Aquibacillus</taxon>
    </lineage>
</organism>
<dbReference type="Pfam" id="PF00389">
    <property type="entry name" value="2-Hacid_dh"/>
    <property type="match status" value="1"/>
</dbReference>
<keyword evidence="3" id="KW-0520">NAD</keyword>
<feature type="domain" description="D-isomer specific 2-hydroxyacid dehydrogenase NAD-binding" evidence="6">
    <location>
        <begin position="104"/>
        <end position="278"/>
    </location>
</feature>
<dbReference type="PANTHER" id="PTHR43333:SF1">
    <property type="entry name" value="D-ISOMER SPECIFIC 2-HYDROXYACID DEHYDROGENASE NAD-BINDING DOMAIN-CONTAINING PROTEIN"/>
    <property type="match status" value="1"/>
</dbReference>
<keyword evidence="2 4" id="KW-0560">Oxidoreductase</keyword>
<keyword evidence="8" id="KW-1185">Reference proteome</keyword>
<dbReference type="PANTHER" id="PTHR43333">
    <property type="entry name" value="2-HACID_DH_C DOMAIN-CONTAINING PROTEIN"/>
    <property type="match status" value="1"/>
</dbReference>
<evidence type="ECO:0000256" key="4">
    <source>
        <dbReference type="RuleBase" id="RU003719"/>
    </source>
</evidence>
<dbReference type="RefSeq" id="WP_153738271.1">
    <property type="nucleotide sequence ID" value="NZ_WJNG01000017.1"/>
</dbReference>
<dbReference type="FunFam" id="3.40.50.720:FF:000363">
    <property type="entry name" value="D-isomer specific 2-hydroxyacid dehydrogenase"/>
    <property type="match status" value="1"/>
</dbReference>
<name>A0A6A8DHG4_9BACI</name>
<sequence>MLALSTTKLTSELRTYLQEKYPSLEFQFYRTMEEANDNISEVEIILTYGEDITPDIIDRAGKLKWIMVLSAGMELMPFSEIKTRNILMTNSKGIHKTQMAEYAISMLLQVYRSAKEVTLNQLNHHWDRKVPMMEITGKTMVVVGTGAIGQEVARLAKAFRMKTYGVSHSGKQKEYFDETYSTSNLEVPLKEADFVVSVLPSTNETKDYFQYDHFKQMPKTAVFLNMGRGDAVSSELLIQALDNEEITHAVLDVFEEEPLPKDHPLWSHEKVTLTPHISGKSPLYLTRAIEIFEQNLNRYLNGKSDYINEIKPDRGY</sequence>
<dbReference type="Gene3D" id="3.40.50.720">
    <property type="entry name" value="NAD(P)-binding Rossmann-like Domain"/>
    <property type="match status" value="2"/>
</dbReference>